<dbReference type="PIRSF" id="PIRSF037778">
    <property type="entry name" value="UCP037778_transp_RibU"/>
    <property type="match status" value="1"/>
</dbReference>
<evidence type="ECO:0000256" key="2">
    <source>
        <dbReference type="ARBA" id="ARBA00005540"/>
    </source>
</evidence>
<dbReference type="PANTHER" id="PTHR38438">
    <property type="entry name" value="RIBOFLAVIN TRANSPORTER RIBU"/>
    <property type="match status" value="1"/>
</dbReference>
<sequence>MKTSVRTRRITVTAMFATIATILMYFEMPLPFMPPFLKVDPSAIPILIGSFILGPAAGVAMAFLKAFVHLFSSGTGGVGELADFIITSSFAVSASIVYRRHHTKRGAILACAVGTVCIAAAGVLANKFLLLPFFSKVMPMEAIFSACGSVNPLIHDTNSYLLFGALPFNMIKGLLVSLLTFPVYKKMSNHIKAFIAKVEPDAPVLTGR</sequence>
<comment type="function">
    <text evidence="8">Probably a riboflavin-binding protein that interacts with the energy-coupling factor (ECF) ABC-transporter complex.</text>
</comment>
<dbReference type="Proteomes" id="UP000658131">
    <property type="component" value="Unassembled WGS sequence"/>
</dbReference>
<evidence type="ECO:0000313" key="11">
    <source>
        <dbReference type="Proteomes" id="UP000658131"/>
    </source>
</evidence>
<dbReference type="RefSeq" id="WP_262398703.1">
    <property type="nucleotide sequence ID" value="NZ_JACRTB010000002.1"/>
</dbReference>
<evidence type="ECO:0000256" key="1">
    <source>
        <dbReference type="ARBA" id="ARBA00004651"/>
    </source>
</evidence>
<keyword evidence="7 8" id="KW-0472">Membrane</keyword>
<name>A0ABR7NF35_9FIRM</name>
<feature type="transmembrane region" description="Helical" evidence="9">
    <location>
        <begin position="160"/>
        <end position="184"/>
    </location>
</feature>
<keyword evidence="4 8" id="KW-1003">Cell membrane</keyword>
<comment type="similarity">
    <text evidence="2 8">Belongs to the prokaryotic riboflavin transporter (P-RFT) (TC 2.A.87) family.</text>
</comment>
<organism evidence="10 11">
    <name type="scientific">Yanshouia hominis</name>
    <dbReference type="NCBI Taxonomy" id="2763673"/>
    <lineage>
        <taxon>Bacteria</taxon>
        <taxon>Bacillati</taxon>
        <taxon>Bacillota</taxon>
        <taxon>Clostridia</taxon>
        <taxon>Eubacteriales</taxon>
        <taxon>Oscillospiraceae</taxon>
        <taxon>Yanshouia</taxon>
    </lineage>
</organism>
<keyword evidence="5 9" id="KW-0812">Transmembrane</keyword>
<evidence type="ECO:0000256" key="9">
    <source>
        <dbReference type="SAM" id="Phobius"/>
    </source>
</evidence>
<feature type="transmembrane region" description="Helical" evidence="9">
    <location>
        <begin position="12"/>
        <end position="32"/>
    </location>
</feature>
<comment type="caution">
    <text evidence="10">The sequence shown here is derived from an EMBL/GenBank/DDBJ whole genome shotgun (WGS) entry which is preliminary data.</text>
</comment>
<dbReference type="InterPro" id="IPR025720">
    <property type="entry name" value="RibU"/>
</dbReference>
<dbReference type="Gene3D" id="1.10.1760.20">
    <property type="match status" value="1"/>
</dbReference>
<gene>
    <name evidence="10" type="ORF">H8717_01105</name>
</gene>
<accession>A0ABR7NF35</accession>
<feature type="transmembrane region" description="Helical" evidence="9">
    <location>
        <begin position="107"/>
        <end position="130"/>
    </location>
</feature>
<evidence type="ECO:0000256" key="7">
    <source>
        <dbReference type="ARBA" id="ARBA00023136"/>
    </source>
</evidence>
<dbReference type="EMBL" id="JACRTB010000002">
    <property type="protein sequence ID" value="MBC8575012.1"/>
    <property type="molecule type" value="Genomic_DNA"/>
</dbReference>
<protein>
    <recommendedName>
        <fullName evidence="8">Riboflavin transporter</fullName>
    </recommendedName>
</protein>
<reference evidence="10 11" key="1">
    <citation type="submission" date="2020-08" db="EMBL/GenBank/DDBJ databases">
        <title>Genome public.</title>
        <authorList>
            <person name="Liu C."/>
            <person name="Sun Q."/>
        </authorList>
    </citation>
    <scope>NUCLEOTIDE SEQUENCE [LARGE SCALE GENOMIC DNA]</scope>
    <source>
        <strain evidence="10 11">BX1</strain>
    </source>
</reference>
<evidence type="ECO:0000256" key="4">
    <source>
        <dbReference type="ARBA" id="ARBA00022475"/>
    </source>
</evidence>
<proteinExistence type="inferred from homology"/>
<feature type="transmembrane region" description="Helical" evidence="9">
    <location>
        <begin position="44"/>
        <end position="64"/>
    </location>
</feature>
<evidence type="ECO:0000256" key="3">
    <source>
        <dbReference type="ARBA" id="ARBA00022448"/>
    </source>
</evidence>
<dbReference type="PANTHER" id="PTHR38438:SF1">
    <property type="entry name" value="RIBOFLAVIN TRANSPORTER RIBU"/>
    <property type="match status" value="1"/>
</dbReference>
<evidence type="ECO:0000256" key="6">
    <source>
        <dbReference type="ARBA" id="ARBA00022989"/>
    </source>
</evidence>
<keyword evidence="3 8" id="KW-0813">Transport</keyword>
<evidence type="ECO:0000256" key="8">
    <source>
        <dbReference type="PIRNR" id="PIRNR037778"/>
    </source>
</evidence>
<dbReference type="InterPro" id="IPR024529">
    <property type="entry name" value="ECF_trnsprt_substrate-spec"/>
</dbReference>
<comment type="subcellular location">
    <subcellularLocation>
        <location evidence="1">Cell membrane</location>
        <topology evidence="1">Multi-pass membrane protein</topology>
    </subcellularLocation>
</comment>
<dbReference type="Pfam" id="PF12822">
    <property type="entry name" value="ECF_trnsprt"/>
    <property type="match status" value="1"/>
</dbReference>
<evidence type="ECO:0000313" key="10">
    <source>
        <dbReference type="EMBL" id="MBC8575012.1"/>
    </source>
</evidence>
<keyword evidence="6 9" id="KW-1133">Transmembrane helix</keyword>
<evidence type="ECO:0000256" key="5">
    <source>
        <dbReference type="ARBA" id="ARBA00022692"/>
    </source>
</evidence>
<keyword evidence="11" id="KW-1185">Reference proteome</keyword>